<protein>
    <submittedName>
        <fullName evidence="7">Uncharacterized protein</fullName>
    </submittedName>
</protein>
<dbReference type="AlphaFoldDB" id="G4TB86"/>
<feature type="compositionally biased region" description="Polar residues" evidence="5">
    <location>
        <begin position="673"/>
        <end position="691"/>
    </location>
</feature>
<feature type="compositionally biased region" description="Basic residues" evidence="5">
    <location>
        <begin position="640"/>
        <end position="649"/>
    </location>
</feature>
<feature type="compositionally biased region" description="Polar residues" evidence="5">
    <location>
        <begin position="344"/>
        <end position="363"/>
    </location>
</feature>
<dbReference type="HOGENOM" id="CLU_391333_0_0_1"/>
<feature type="transmembrane region" description="Helical" evidence="6">
    <location>
        <begin position="367"/>
        <end position="390"/>
    </location>
</feature>
<dbReference type="InterPro" id="IPR051694">
    <property type="entry name" value="Immunoregulatory_rcpt-like"/>
</dbReference>
<gene>
    <name evidence="7" type="ORF">PIIN_02442</name>
</gene>
<dbReference type="GO" id="GO:0071944">
    <property type="term" value="C:cell periphery"/>
    <property type="evidence" value="ECO:0007669"/>
    <property type="project" value="UniProtKB-ARBA"/>
</dbReference>
<evidence type="ECO:0000256" key="6">
    <source>
        <dbReference type="SAM" id="Phobius"/>
    </source>
</evidence>
<dbReference type="EMBL" id="CAFZ01000036">
    <property type="protein sequence ID" value="CCA68579.1"/>
    <property type="molecule type" value="Genomic_DNA"/>
</dbReference>
<keyword evidence="4 6" id="KW-0472">Membrane</keyword>
<evidence type="ECO:0000313" key="7">
    <source>
        <dbReference type="EMBL" id="CCA68579.1"/>
    </source>
</evidence>
<dbReference type="InParanoid" id="G4TB86"/>
<keyword evidence="3 6" id="KW-1133">Transmembrane helix</keyword>
<organism evidence="7 8">
    <name type="scientific">Serendipita indica (strain DSM 11827)</name>
    <name type="common">Root endophyte fungus</name>
    <name type="synonym">Piriformospora indica</name>
    <dbReference type="NCBI Taxonomy" id="1109443"/>
    <lineage>
        <taxon>Eukaryota</taxon>
        <taxon>Fungi</taxon>
        <taxon>Dikarya</taxon>
        <taxon>Basidiomycota</taxon>
        <taxon>Agaricomycotina</taxon>
        <taxon>Agaricomycetes</taxon>
        <taxon>Sebacinales</taxon>
        <taxon>Serendipitaceae</taxon>
        <taxon>Serendipita</taxon>
    </lineage>
</organism>
<keyword evidence="2 6" id="KW-0812">Transmembrane</keyword>
<dbReference type="GO" id="GO:0016020">
    <property type="term" value="C:membrane"/>
    <property type="evidence" value="ECO:0007669"/>
    <property type="project" value="UniProtKB-SubCell"/>
</dbReference>
<comment type="subcellular location">
    <subcellularLocation>
        <location evidence="1">Membrane</location>
        <topology evidence="1">Single-pass membrane protein</topology>
    </subcellularLocation>
</comment>
<evidence type="ECO:0000313" key="8">
    <source>
        <dbReference type="Proteomes" id="UP000007148"/>
    </source>
</evidence>
<dbReference type="OrthoDB" id="3265734at2759"/>
<feature type="compositionally biased region" description="Low complexity" evidence="5">
    <location>
        <begin position="617"/>
        <end position="639"/>
    </location>
</feature>
<feature type="region of interest" description="Disordered" evidence="5">
    <location>
        <begin position="516"/>
        <end position="705"/>
    </location>
</feature>
<evidence type="ECO:0000256" key="4">
    <source>
        <dbReference type="ARBA" id="ARBA00023136"/>
    </source>
</evidence>
<keyword evidence="8" id="KW-1185">Reference proteome</keyword>
<accession>G4TB86</accession>
<evidence type="ECO:0000256" key="1">
    <source>
        <dbReference type="ARBA" id="ARBA00004167"/>
    </source>
</evidence>
<dbReference type="Gene3D" id="2.60.120.260">
    <property type="entry name" value="Galactose-binding domain-like"/>
    <property type="match status" value="1"/>
</dbReference>
<evidence type="ECO:0000256" key="5">
    <source>
        <dbReference type="SAM" id="MobiDB-lite"/>
    </source>
</evidence>
<evidence type="ECO:0000256" key="2">
    <source>
        <dbReference type="ARBA" id="ARBA00022692"/>
    </source>
</evidence>
<proteinExistence type="predicted"/>
<evidence type="ECO:0000256" key="3">
    <source>
        <dbReference type="ARBA" id="ARBA00022989"/>
    </source>
</evidence>
<name>G4TB86_SERID</name>
<dbReference type="PANTHER" id="PTHR15549:SF26">
    <property type="entry name" value="AXIAL BUDDING PATTERN PROTEIN 2-RELATED"/>
    <property type="match status" value="1"/>
</dbReference>
<reference evidence="7 8" key="1">
    <citation type="journal article" date="2011" name="PLoS Pathog.">
        <title>Endophytic Life Strategies Decoded by Genome and Transcriptome Analyses of the Mutualistic Root Symbiont Piriformospora indica.</title>
        <authorList>
            <person name="Zuccaro A."/>
            <person name="Lahrmann U."/>
            <person name="Guldener U."/>
            <person name="Langen G."/>
            <person name="Pfiffi S."/>
            <person name="Biedenkopf D."/>
            <person name="Wong P."/>
            <person name="Samans B."/>
            <person name="Grimm C."/>
            <person name="Basiewicz M."/>
            <person name="Murat C."/>
            <person name="Martin F."/>
            <person name="Kogel K.H."/>
        </authorList>
    </citation>
    <scope>NUCLEOTIDE SEQUENCE [LARGE SCALE GENOMIC DNA]</scope>
    <source>
        <strain evidence="7 8">DSM 11827</strain>
    </source>
</reference>
<comment type="caution">
    <text evidence="7">The sequence shown here is derived from an EMBL/GenBank/DDBJ whole genome shotgun (WGS) entry which is preliminary data.</text>
</comment>
<feature type="compositionally biased region" description="Polar residues" evidence="5">
    <location>
        <begin position="599"/>
        <end position="608"/>
    </location>
</feature>
<feature type="region of interest" description="Disordered" evidence="5">
    <location>
        <begin position="322"/>
        <end position="363"/>
    </location>
</feature>
<sequence length="705" mass="75377">MGSTFLVDDSNPSVVYGGNSAWTEGFRPYSAITNDFNSTVHWATTNGPTITYKFHGTGITVYGTIDQPGKNGLPGSRYTLDANPPVAINSTGEVPYPDPDVTYSHIPFFSATSLSASEEHTLTITVTDATDAKRYIFDYFAVETTVDTSSSSAVDSAAAQFAGKGDTAIMVDDEDKRIVYRVDDDNREWTTTDHPSATRRTAHVPPVPLKTADGTAIFFFNGTSVEVFGTVTYVNATIDPTSPALRLSLYKGYSITPQGASVPFTPPSAAQYSVLQRLHVSFGRFAGLSNAEYRLHIENTNTDRGVTWDLDYIIYNPISGSSSTGGGGAVTTTTDSNGVPVPVPTSSNSQPSGASVSPTQTKPTSKAAVAGGVVGALLAIALLALLFWFYRKRKSNNGPNGLGHQKKPKWALPFVIKRRDTAARAYEDGGQHIAPWDDPSGGERNGQQVRFLGNATPADEEQPRWVRTSSVGGEGAVVPLTPVGRYRESRKTRSSARRTREIPIGEEEVLVIGHEGNQTERTPAVLPHRGHSGFDPDEKQALGLPSPPPLGGGPVQTPYTIPSAYFGNPSPPPTGSSDPMATSTTFHTATTTTNNSTSIQPRSSTSDSGGRAPSHTGSSSGRGRSSMSQSGQSYSGQSRSRQRRRRRTRPLQETDGGVQLDTWENYARGPASTGRSDIDSGSESYSDSEVMSGTLPPPYIDRQNL</sequence>
<feature type="compositionally biased region" description="Low complexity" evidence="5">
    <location>
        <begin position="581"/>
        <end position="598"/>
    </location>
</feature>
<dbReference type="PANTHER" id="PTHR15549">
    <property type="entry name" value="PAIRED IMMUNOGLOBULIN-LIKE TYPE 2 RECEPTOR"/>
    <property type="match status" value="1"/>
</dbReference>
<dbReference type="Proteomes" id="UP000007148">
    <property type="component" value="Unassembled WGS sequence"/>
</dbReference>